<keyword evidence="2" id="KW-1003">Cell membrane</keyword>
<dbReference type="Proteomes" id="UP000645555">
    <property type="component" value="Unassembled WGS sequence"/>
</dbReference>
<feature type="transmembrane region" description="Helical" evidence="6">
    <location>
        <begin position="226"/>
        <end position="255"/>
    </location>
</feature>
<evidence type="ECO:0000313" key="9">
    <source>
        <dbReference type="Proteomes" id="UP000645555"/>
    </source>
</evidence>
<sequence length="264" mass="26478">MSAEAVHRLGVTLCAVAAVWSLARALGSARRERRARGRSAVVLPVEPLPVVGPAADGRIPTVRARIGAWLPAVGAVAACWVFVGGVPGIVLGLAAGFGMWRWRSRPAPVAEFDTELAARQLPLAADLLAACIAAGAGPVAAARAVGEALEGPVGQRLARGAAEVRLGGEPAEAWSGLASLPGAGELARLLERAGESGVPAAVPVARLAAGARAEWGRLATVRARRAGVLVTAPVGLCFLPAFIAIGVLPVVIGLADGVLGGGGR</sequence>
<comment type="caution">
    <text evidence="8">The sequence shown here is derived from an EMBL/GenBank/DDBJ whole genome shotgun (WGS) entry which is preliminary data.</text>
</comment>
<dbReference type="PANTHER" id="PTHR35007">
    <property type="entry name" value="INTEGRAL MEMBRANE PROTEIN-RELATED"/>
    <property type="match status" value="1"/>
</dbReference>
<keyword evidence="5 6" id="KW-0472">Membrane</keyword>
<dbReference type="GO" id="GO:0005886">
    <property type="term" value="C:plasma membrane"/>
    <property type="evidence" value="ECO:0007669"/>
    <property type="project" value="UniProtKB-SubCell"/>
</dbReference>
<organism evidence="8 9">
    <name type="scientific">Streptomyces fructofermentans</name>
    <dbReference type="NCBI Taxonomy" id="152141"/>
    <lineage>
        <taxon>Bacteria</taxon>
        <taxon>Bacillati</taxon>
        <taxon>Actinomycetota</taxon>
        <taxon>Actinomycetes</taxon>
        <taxon>Kitasatosporales</taxon>
        <taxon>Streptomycetaceae</taxon>
        <taxon>Streptomyces</taxon>
    </lineage>
</organism>
<evidence type="ECO:0000256" key="1">
    <source>
        <dbReference type="ARBA" id="ARBA00004651"/>
    </source>
</evidence>
<evidence type="ECO:0000259" key="7">
    <source>
        <dbReference type="Pfam" id="PF00482"/>
    </source>
</evidence>
<feature type="domain" description="Type II secretion system protein GspF" evidence="7">
    <location>
        <begin position="125"/>
        <end position="247"/>
    </location>
</feature>
<dbReference type="EMBL" id="BMWD01000011">
    <property type="protein sequence ID" value="GGX65124.1"/>
    <property type="molecule type" value="Genomic_DNA"/>
</dbReference>
<dbReference type="AlphaFoldDB" id="A0A918KJ27"/>
<feature type="transmembrane region" description="Helical" evidence="6">
    <location>
        <begin position="68"/>
        <end position="95"/>
    </location>
</feature>
<dbReference type="RefSeq" id="WP_190036524.1">
    <property type="nucleotide sequence ID" value="NZ_BMWD01000011.1"/>
</dbReference>
<keyword evidence="4 6" id="KW-1133">Transmembrane helix</keyword>
<dbReference type="PANTHER" id="PTHR35007:SF3">
    <property type="entry name" value="POSSIBLE CONSERVED ALANINE RICH MEMBRANE PROTEIN"/>
    <property type="match status" value="1"/>
</dbReference>
<reference evidence="8" key="2">
    <citation type="submission" date="2020-09" db="EMBL/GenBank/DDBJ databases">
        <authorList>
            <person name="Sun Q."/>
            <person name="Ohkuma M."/>
        </authorList>
    </citation>
    <scope>NUCLEOTIDE SEQUENCE</scope>
    <source>
        <strain evidence="8">JCM 4956</strain>
    </source>
</reference>
<keyword evidence="9" id="KW-1185">Reference proteome</keyword>
<comment type="subcellular location">
    <subcellularLocation>
        <location evidence="1">Cell membrane</location>
        <topology evidence="1">Multi-pass membrane protein</topology>
    </subcellularLocation>
</comment>
<accession>A0A918KJ27</accession>
<dbReference type="Pfam" id="PF00482">
    <property type="entry name" value="T2SSF"/>
    <property type="match status" value="1"/>
</dbReference>
<gene>
    <name evidence="8" type="ORF">GCM10010515_35970</name>
</gene>
<evidence type="ECO:0000256" key="6">
    <source>
        <dbReference type="SAM" id="Phobius"/>
    </source>
</evidence>
<keyword evidence="3 6" id="KW-0812">Transmembrane</keyword>
<evidence type="ECO:0000256" key="5">
    <source>
        <dbReference type="ARBA" id="ARBA00023136"/>
    </source>
</evidence>
<name>A0A918KJ27_9ACTN</name>
<reference evidence="8" key="1">
    <citation type="journal article" date="2014" name="Int. J. Syst. Evol. Microbiol.">
        <title>Complete genome sequence of Corynebacterium casei LMG S-19264T (=DSM 44701T), isolated from a smear-ripened cheese.</title>
        <authorList>
            <consortium name="US DOE Joint Genome Institute (JGI-PGF)"/>
            <person name="Walter F."/>
            <person name="Albersmeier A."/>
            <person name="Kalinowski J."/>
            <person name="Ruckert C."/>
        </authorList>
    </citation>
    <scope>NUCLEOTIDE SEQUENCE</scope>
    <source>
        <strain evidence="8">JCM 4956</strain>
    </source>
</reference>
<evidence type="ECO:0000256" key="2">
    <source>
        <dbReference type="ARBA" id="ARBA00022475"/>
    </source>
</evidence>
<evidence type="ECO:0000256" key="3">
    <source>
        <dbReference type="ARBA" id="ARBA00022692"/>
    </source>
</evidence>
<dbReference type="InterPro" id="IPR018076">
    <property type="entry name" value="T2SS_GspF_dom"/>
</dbReference>
<proteinExistence type="predicted"/>
<evidence type="ECO:0000313" key="8">
    <source>
        <dbReference type="EMBL" id="GGX65124.1"/>
    </source>
</evidence>
<evidence type="ECO:0000256" key="4">
    <source>
        <dbReference type="ARBA" id="ARBA00022989"/>
    </source>
</evidence>
<protein>
    <submittedName>
        <fullName evidence="8">Membrane protein</fullName>
    </submittedName>
</protein>